<dbReference type="Proteomes" id="UP000838412">
    <property type="component" value="Chromosome 1"/>
</dbReference>
<sequence>MRAPLVPTPQEEQQKRCEDYRSLLTIDGKKVPDPLVDLKSGWKKRGRRDAALASNHVCGYGGIPGSKWGG</sequence>
<dbReference type="AlphaFoldDB" id="A0A8J9WEK4"/>
<reference evidence="1" key="1">
    <citation type="submission" date="2022-01" db="EMBL/GenBank/DDBJ databases">
        <authorList>
            <person name="Braso-Vives M."/>
        </authorList>
    </citation>
    <scope>NUCLEOTIDE SEQUENCE</scope>
</reference>
<proteinExistence type="predicted"/>
<evidence type="ECO:0000313" key="1">
    <source>
        <dbReference type="EMBL" id="CAH1233944.1"/>
    </source>
</evidence>
<protein>
    <submittedName>
        <fullName evidence="1">Hypp858 protein</fullName>
    </submittedName>
</protein>
<gene>
    <name evidence="1" type="primary">Hypp858</name>
    <name evidence="1" type="ORF">BLAG_LOCUS2530</name>
</gene>
<keyword evidence="2" id="KW-1185">Reference proteome</keyword>
<name>A0A8J9WEK4_BRALA</name>
<evidence type="ECO:0000313" key="2">
    <source>
        <dbReference type="Proteomes" id="UP000838412"/>
    </source>
</evidence>
<organism evidence="1 2">
    <name type="scientific">Branchiostoma lanceolatum</name>
    <name type="common">Common lancelet</name>
    <name type="synonym">Amphioxus lanceolatum</name>
    <dbReference type="NCBI Taxonomy" id="7740"/>
    <lineage>
        <taxon>Eukaryota</taxon>
        <taxon>Metazoa</taxon>
        <taxon>Chordata</taxon>
        <taxon>Cephalochordata</taxon>
        <taxon>Leptocardii</taxon>
        <taxon>Amphioxiformes</taxon>
        <taxon>Branchiostomatidae</taxon>
        <taxon>Branchiostoma</taxon>
    </lineage>
</organism>
<dbReference type="EMBL" id="OV696686">
    <property type="protein sequence ID" value="CAH1233944.1"/>
    <property type="molecule type" value="Genomic_DNA"/>
</dbReference>
<accession>A0A8J9WEK4</accession>
<dbReference type="OrthoDB" id="10035901at2759"/>